<keyword evidence="1" id="KW-0677">Repeat</keyword>
<dbReference type="Gene3D" id="3.40.50.300">
    <property type="entry name" value="P-loop containing nucleotide triphosphate hydrolases"/>
    <property type="match status" value="1"/>
</dbReference>
<keyword evidence="4" id="KW-1185">Reference proteome</keyword>
<dbReference type="Pfam" id="PF24883">
    <property type="entry name" value="NPHP3_N"/>
    <property type="match status" value="1"/>
</dbReference>
<dbReference type="InterPro" id="IPR056884">
    <property type="entry name" value="NPHP3-like_N"/>
</dbReference>
<dbReference type="EMBL" id="KZ559601">
    <property type="protein sequence ID" value="PLN77180.1"/>
    <property type="molecule type" value="Genomic_DNA"/>
</dbReference>
<organism evidence="3 4">
    <name type="scientific">Aspergillus taichungensis</name>
    <dbReference type="NCBI Taxonomy" id="482145"/>
    <lineage>
        <taxon>Eukaryota</taxon>
        <taxon>Fungi</taxon>
        <taxon>Dikarya</taxon>
        <taxon>Ascomycota</taxon>
        <taxon>Pezizomycotina</taxon>
        <taxon>Eurotiomycetes</taxon>
        <taxon>Eurotiomycetidae</taxon>
        <taxon>Eurotiales</taxon>
        <taxon>Aspergillaceae</taxon>
        <taxon>Aspergillus</taxon>
        <taxon>Aspergillus subgen. Circumdati</taxon>
    </lineage>
</organism>
<reference evidence="4" key="1">
    <citation type="submission" date="2017-12" db="EMBL/GenBank/DDBJ databases">
        <authorList>
            <consortium name="DOE Joint Genome Institute"/>
            <person name="Mondo S.J."/>
            <person name="Kjaerbolling I."/>
            <person name="Vesth T.C."/>
            <person name="Frisvad J.C."/>
            <person name="Nybo J.L."/>
            <person name="Theobald S."/>
            <person name="Kuo A."/>
            <person name="Bowyer P."/>
            <person name="Matsuda Y."/>
            <person name="Lyhne E.K."/>
            <person name="Kogle M.E."/>
            <person name="Clum A."/>
            <person name="Lipzen A."/>
            <person name="Salamov A."/>
            <person name="Ngan C.Y."/>
            <person name="Daum C."/>
            <person name="Chiniquy J."/>
            <person name="Barry K."/>
            <person name="LaButti K."/>
            <person name="Haridas S."/>
            <person name="Simmons B.A."/>
            <person name="Magnuson J.K."/>
            <person name="Mortensen U.H."/>
            <person name="Larsen T.O."/>
            <person name="Grigoriev I.V."/>
            <person name="Baker S.E."/>
            <person name="Andersen M.R."/>
            <person name="Nordberg H.P."/>
            <person name="Cantor M.N."/>
            <person name="Hua S.X."/>
        </authorList>
    </citation>
    <scope>NUCLEOTIDE SEQUENCE [LARGE SCALE GENOMIC DNA]</scope>
    <source>
        <strain evidence="4">IBT 19404</strain>
    </source>
</reference>
<gene>
    <name evidence="3" type="ORF">BDW42DRAFT_188230</name>
</gene>
<dbReference type="SUPFAM" id="SSF52540">
    <property type="entry name" value="P-loop containing nucleoside triphosphate hydrolases"/>
    <property type="match status" value="1"/>
</dbReference>
<dbReference type="InterPro" id="IPR027417">
    <property type="entry name" value="P-loop_NTPase"/>
</dbReference>
<protein>
    <recommendedName>
        <fullName evidence="2">Nephrocystin 3-like N-terminal domain-containing protein</fullName>
    </recommendedName>
</protein>
<dbReference type="PANTHER" id="PTHR10039:SF15">
    <property type="entry name" value="NACHT DOMAIN-CONTAINING PROTEIN"/>
    <property type="match status" value="1"/>
</dbReference>
<evidence type="ECO:0000256" key="1">
    <source>
        <dbReference type="ARBA" id="ARBA00022737"/>
    </source>
</evidence>
<proteinExistence type="predicted"/>
<dbReference type="PANTHER" id="PTHR10039">
    <property type="entry name" value="AMELOGENIN"/>
    <property type="match status" value="1"/>
</dbReference>
<evidence type="ECO:0000313" key="3">
    <source>
        <dbReference type="EMBL" id="PLN77180.1"/>
    </source>
</evidence>
<evidence type="ECO:0000259" key="2">
    <source>
        <dbReference type="Pfam" id="PF24883"/>
    </source>
</evidence>
<name>A0A2J5HJD0_9EURO</name>
<feature type="domain" description="Nephrocystin 3-like N-terminal" evidence="2">
    <location>
        <begin position="247"/>
        <end position="415"/>
    </location>
</feature>
<dbReference type="OrthoDB" id="674604at2759"/>
<evidence type="ECO:0000313" key="4">
    <source>
        <dbReference type="Proteomes" id="UP000235023"/>
    </source>
</evidence>
<sequence>MSLRMDTSAIRATDPSEIFQETFALFHSSLPDQERQNFEVYEKVESMTVAIRQQIESINDSVQRHRLDTCLTWCRNRDEIGRFLKVYEKYGSHFQERAGSEGEIPSRLRQTLADVYVDIISFCHRVLKLFSSNTRVGLRLKLRMVGRQAWKPFDVEFEDVKSRLDRHRRLFEFEATSATNHEALEFFKKFDHDLEKAPNTRQLQLREVQLMAYTSIDESVEKLAQWISPPQWKARYEETKDARDPDTYAWILEEPIYVSWRSGEDEDYPFLFLHAKPGFGKSTLCPVVIDDLEGCHKGSPEERFSAVAYYFFDKQTDQQRIDLALRSFLAQILHRYRYDTKAIDIASALFQKKVAGQPVATDQEVFATLQLLLAQFPGAVLIVDAVDECLNSEVFLNSMNTLTLKGRHCFLVLFSRPTLHFPRLMRENCRMLHLQEGNTLDLEKFLRPRIDSLVLGELIPPPDGPDDYIEEILFRANNLFLWAKLLLRLDALENLNRLKGLDNIYREISDTLTTGDSINATANVKAAFMWLLGARRPVTVAELEVAMAQPLDGPLTARDVFCDFEGSIGHIFGGLLEVTGGRIVRFIHISANEFFTQEFPASSSLLNFGSAEIQLNIAGKVLSYLVNTVPARPLSGDESESADSVVACEKYPLLDYAVLFWFSHIRDAIIQATSAGDKSGFRVAGQKLVNLFMNFLYSRDELTVWLEASWLFGRPPSVCPLPEDSLLAMSQDGIGIQQAVNDYLLFCNDLQEMTDSWGYILQNEPHEVWGENIPIFNQSKFWLRTRYSQLICLVTPELNYDKSIFLASHISADGAKSAALRLILPVSMTTGTSSQNFPIDIFNWTVNYNIWSLESGKHLLTIAWAVDPEALKAVIQFATNGQPTMRANTRFMFPGSLESNPRAYQNNIDVFNQIRPHRSNILDNTLQLKIWRMSSTSLVVVFRQASSVFTSQSGELVYEGLLQFFRSNSSGDASLSGQDYVCFASWIIDIPSFYLTKFLKEGLVFHPYRPIVAMQAFTPFERRVHGELPKNPQTYLWDFGSALKTEIPRRPSLRDLHCPISDLVESMAFSTDGQVFFGKNRGRGYPIAMDIDECMSPQTAVASQRRLQRGSPEPWALVTSDGNRLKVNQNVENSALMLKSLSLAPTQPVGALSISHNTQGQTELSQLQQWEEKGALVLKTLSTDGKLQAQTLSRLPDSLRSTSTATILRAQPDENTDLIRIVLDKTEQKLYSLNDISHLQLPAIVERSCSAIRTATYTARPMLEDFES</sequence>
<accession>A0A2J5HJD0</accession>
<dbReference type="AlphaFoldDB" id="A0A2J5HJD0"/>
<dbReference type="Proteomes" id="UP000235023">
    <property type="component" value="Unassembled WGS sequence"/>
</dbReference>